<evidence type="ECO:0000256" key="1">
    <source>
        <dbReference type="ARBA" id="ARBA00009981"/>
    </source>
</evidence>
<evidence type="ECO:0000256" key="2">
    <source>
        <dbReference type="RuleBase" id="RU362080"/>
    </source>
</evidence>
<evidence type="ECO:0000256" key="3">
    <source>
        <dbReference type="SAM" id="MobiDB-lite"/>
    </source>
</evidence>
<dbReference type="InterPro" id="IPR036165">
    <property type="entry name" value="YefM-like_sf"/>
</dbReference>
<dbReference type="SUPFAM" id="SSF143120">
    <property type="entry name" value="YefM-like"/>
    <property type="match status" value="1"/>
</dbReference>
<evidence type="ECO:0000313" key="4">
    <source>
        <dbReference type="EMBL" id="MFC1421271.1"/>
    </source>
</evidence>
<feature type="region of interest" description="Disordered" evidence="3">
    <location>
        <begin position="59"/>
        <end position="80"/>
    </location>
</feature>
<dbReference type="EMBL" id="JBHFAB010000037">
    <property type="protein sequence ID" value="MFC1421271.1"/>
    <property type="molecule type" value="Genomic_DNA"/>
</dbReference>
<dbReference type="Pfam" id="PF02604">
    <property type="entry name" value="PhdYeFM_antitox"/>
    <property type="match status" value="1"/>
</dbReference>
<name>A0ABV6W5J5_9ACTN</name>
<dbReference type="Gene3D" id="3.40.1620.10">
    <property type="entry name" value="YefM-like domain"/>
    <property type="match status" value="1"/>
</dbReference>
<reference evidence="4 5" key="1">
    <citation type="submission" date="2024-09" db="EMBL/GenBank/DDBJ databases">
        <authorList>
            <person name="Lee S.D."/>
        </authorList>
    </citation>
    <scope>NUCLEOTIDE SEQUENCE [LARGE SCALE GENOMIC DNA]</scope>
    <source>
        <strain evidence="4 5">N8-3</strain>
    </source>
</reference>
<dbReference type="NCBIfam" id="TIGR01552">
    <property type="entry name" value="phd_fam"/>
    <property type="match status" value="1"/>
</dbReference>
<dbReference type="RefSeq" id="WP_380544169.1">
    <property type="nucleotide sequence ID" value="NZ_JBHFAB010000037.1"/>
</dbReference>
<dbReference type="InterPro" id="IPR006442">
    <property type="entry name" value="Antitoxin_Phd/YefM"/>
</dbReference>
<proteinExistence type="inferred from homology"/>
<protein>
    <recommendedName>
        <fullName evidence="2">Antitoxin</fullName>
    </recommendedName>
</protein>
<organism evidence="4 5">
    <name type="scientific">Streptacidiphilus cavernicola</name>
    <dbReference type="NCBI Taxonomy" id="3342716"/>
    <lineage>
        <taxon>Bacteria</taxon>
        <taxon>Bacillati</taxon>
        <taxon>Actinomycetota</taxon>
        <taxon>Actinomycetes</taxon>
        <taxon>Kitasatosporales</taxon>
        <taxon>Streptomycetaceae</taxon>
        <taxon>Streptacidiphilus</taxon>
    </lineage>
</organism>
<accession>A0ABV6W5J5</accession>
<comment type="similarity">
    <text evidence="1 2">Belongs to the phD/YefM antitoxin family.</text>
</comment>
<keyword evidence="5" id="KW-1185">Reference proteome</keyword>
<gene>
    <name evidence="4" type="ORF">ACEZDE_32200</name>
</gene>
<comment type="caution">
    <text evidence="4">The sequence shown here is derived from an EMBL/GenBank/DDBJ whole genome shotgun (WGS) entry which is preliminary data.</text>
</comment>
<sequence>MRCTVPQPGGTVPLTWARANLGPLVRWTHTTGERTTITDRHGATAVLISAGELAKLQGPQAAACGEPTHCPEPGHRRQTR</sequence>
<dbReference type="Proteomes" id="UP001592531">
    <property type="component" value="Unassembled WGS sequence"/>
</dbReference>
<comment type="function">
    <text evidence="2">Antitoxin component of a type II toxin-antitoxin (TA) system.</text>
</comment>
<evidence type="ECO:0000313" key="5">
    <source>
        <dbReference type="Proteomes" id="UP001592531"/>
    </source>
</evidence>